<dbReference type="Proteomes" id="UP001152484">
    <property type="component" value="Unassembled WGS sequence"/>
</dbReference>
<gene>
    <name evidence="1" type="ORF">CEURO_LOCUS16814</name>
</gene>
<protein>
    <submittedName>
        <fullName evidence="1">Uncharacterized protein</fullName>
    </submittedName>
</protein>
<accession>A0A9P1EHU3</accession>
<dbReference type="AlphaFoldDB" id="A0A9P1EHU3"/>
<comment type="caution">
    <text evidence="1">The sequence shown here is derived from an EMBL/GenBank/DDBJ whole genome shotgun (WGS) entry which is preliminary data.</text>
</comment>
<sequence length="124" mass="13625">MTVDCESPADERPNIREMGSVVIMGGPVIVGVEPNSNLVTAGMTPFLRLPLELEAIDTANWTWDWSRSFSRLRWAICSATSLRISSFGASNCTWNSINKGLSPAMLDDLSLARYLTVGAKLFEQ</sequence>
<evidence type="ECO:0000313" key="2">
    <source>
        <dbReference type="Proteomes" id="UP001152484"/>
    </source>
</evidence>
<dbReference type="EMBL" id="CAMAPE010000047">
    <property type="protein sequence ID" value="CAH9105123.1"/>
    <property type="molecule type" value="Genomic_DNA"/>
</dbReference>
<evidence type="ECO:0000313" key="1">
    <source>
        <dbReference type="EMBL" id="CAH9105123.1"/>
    </source>
</evidence>
<name>A0A9P1EHU3_CUSEU</name>
<organism evidence="1 2">
    <name type="scientific">Cuscuta europaea</name>
    <name type="common">European dodder</name>
    <dbReference type="NCBI Taxonomy" id="41803"/>
    <lineage>
        <taxon>Eukaryota</taxon>
        <taxon>Viridiplantae</taxon>
        <taxon>Streptophyta</taxon>
        <taxon>Embryophyta</taxon>
        <taxon>Tracheophyta</taxon>
        <taxon>Spermatophyta</taxon>
        <taxon>Magnoliopsida</taxon>
        <taxon>eudicotyledons</taxon>
        <taxon>Gunneridae</taxon>
        <taxon>Pentapetalae</taxon>
        <taxon>asterids</taxon>
        <taxon>lamiids</taxon>
        <taxon>Solanales</taxon>
        <taxon>Convolvulaceae</taxon>
        <taxon>Cuscuteae</taxon>
        <taxon>Cuscuta</taxon>
        <taxon>Cuscuta subgen. Cuscuta</taxon>
    </lineage>
</organism>
<keyword evidence="2" id="KW-1185">Reference proteome</keyword>
<reference evidence="1" key="1">
    <citation type="submission" date="2022-07" db="EMBL/GenBank/DDBJ databases">
        <authorList>
            <person name="Macas J."/>
            <person name="Novak P."/>
            <person name="Neumann P."/>
        </authorList>
    </citation>
    <scope>NUCLEOTIDE SEQUENCE</scope>
</reference>
<proteinExistence type="predicted"/>